<dbReference type="EMBL" id="SPQB01000026">
    <property type="protein sequence ID" value="TFU32412.1"/>
    <property type="molecule type" value="Genomic_DNA"/>
</dbReference>
<dbReference type="Pfam" id="PF12802">
    <property type="entry name" value="MarR_2"/>
    <property type="match status" value="1"/>
</dbReference>
<dbReference type="Proteomes" id="UP000298358">
    <property type="component" value="Unassembled WGS sequence"/>
</dbReference>
<dbReference type="SUPFAM" id="SSF46785">
    <property type="entry name" value="Winged helix' DNA-binding domain"/>
    <property type="match status" value="1"/>
</dbReference>
<dbReference type="PANTHER" id="PTHR33164:SF43">
    <property type="entry name" value="HTH-TYPE TRANSCRIPTIONAL REPRESSOR YETL"/>
    <property type="match status" value="1"/>
</dbReference>
<evidence type="ECO:0000313" key="3">
    <source>
        <dbReference type="Proteomes" id="UP000298358"/>
    </source>
</evidence>
<evidence type="ECO:0000259" key="1">
    <source>
        <dbReference type="PROSITE" id="PS50995"/>
    </source>
</evidence>
<protein>
    <submittedName>
        <fullName evidence="2">MarR family transcriptional regulator</fullName>
    </submittedName>
</protein>
<dbReference type="InterPro" id="IPR000835">
    <property type="entry name" value="HTH_MarR-typ"/>
</dbReference>
<dbReference type="GO" id="GO:0006950">
    <property type="term" value="P:response to stress"/>
    <property type="evidence" value="ECO:0007669"/>
    <property type="project" value="TreeGrafter"/>
</dbReference>
<comment type="caution">
    <text evidence="2">The sequence shown here is derived from an EMBL/GenBank/DDBJ whole genome shotgun (WGS) entry which is preliminary data.</text>
</comment>
<dbReference type="InterPro" id="IPR036390">
    <property type="entry name" value="WH_DNA-bd_sf"/>
</dbReference>
<dbReference type="PANTHER" id="PTHR33164">
    <property type="entry name" value="TRANSCRIPTIONAL REGULATOR, MARR FAMILY"/>
    <property type="match status" value="1"/>
</dbReference>
<proteinExistence type="predicted"/>
<dbReference type="PRINTS" id="PR00598">
    <property type="entry name" value="HTHMARR"/>
</dbReference>
<feature type="domain" description="HTH marR-type" evidence="1">
    <location>
        <begin position="15"/>
        <end position="147"/>
    </location>
</feature>
<dbReference type="GO" id="GO:0003700">
    <property type="term" value="F:DNA-binding transcription factor activity"/>
    <property type="evidence" value="ECO:0007669"/>
    <property type="project" value="InterPro"/>
</dbReference>
<name>A0A4Y9FVZ8_9MICO</name>
<dbReference type="PROSITE" id="PS50995">
    <property type="entry name" value="HTH_MARR_2"/>
    <property type="match status" value="1"/>
</dbReference>
<dbReference type="SMART" id="SM00347">
    <property type="entry name" value="HTH_MARR"/>
    <property type="match status" value="1"/>
</dbReference>
<dbReference type="InterPro" id="IPR036388">
    <property type="entry name" value="WH-like_DNA-bd_sf"/>
</dbReference>
<reference evidence="2 3" key="1">
    <citation type="submission" date="2019-03" db="EMBL/GenBank/DDBJ databases">
        <title>Diversity of the mouse oral microbiome.</title>
        <authorList>
            <person name="Joseph S."/>
            <person name="Aduse-Opoku J."/>
            <person name="Curtis M."/>
            <person name="Wade W."/>
            <person name="Hashim A."/>
        </authorList>
    </citation>
    <scope>NUCLEOTIDE SEQUENCE [LARGE SCALE GENOMIC DNA]</scope>
    <source>
        <strain evidence="2 3">P1012</strain>
    </source>
</reference>
<sequence>MAATDRIPARTAPSRSMLGWSLTALLREWKARVSAVAEDLPHGERSYQVLAMSAHEEPPTQGALAARLGIDRTVMTYVLDDLERAGLIERRLDLADRRARRIVVTEVGRGVLDELDERVAEAEAELLSGLAPEQRDLLCGLLEHAASGAAPGDDRCGVVARG</sequence>
<dbReference type="RefSeq" id="WP_135114842.1">
    <property type="nucleotide sequence ID" value="NZ_JADGLL010000026.1"/>
</dbReference>
<gene>
    <name evidence="2" type="ORF">E4U02_10760</name>
</gene>
<dbReference type="OrthoDB" id="8635520at2"/>
<dbReference type="AlphaFoldDB" id="A0A4Y9FVZ8"/>
<dbReference type="InterPro" id="IPR039422">
    <property type="entry name" value="MarR/SlyA-like"/>
</dbReference>
<evidence type="ECO:0000313" key="2">
    <source>
        <dbReference type="EMBL" id="TFU32412.1"/>
    </source>
</evidence>
<dbReference type="Gene3D" id="1.10.10.10">
    <property type="entry name" value="Winged helix-like DNA-binding domain superfamily/Winged helix DNA-binding domain"/>
    <property type="match status" value="1"/>
</dbReference>
<organism evidence="2 3">
    <name type="scientific">Microbacterium paludicola</name>
    <dbReference type="NCBI Taxonomy" id="300019"/>
    <lineage>
        <taxon>Bacteria</taxon>
        <taxon>Bacillati</taxon>
        <taxon>Actinomycetota</taxon>
        <taxon>Actinomycetes</taxon>
        <taxon>Micrococcales</taxon>
        <taxon>Microbacteriaceae</taxon>
        <taxon>Microbacterium</taxon>
    </lineage>
</organism>
<accession>A0A4Y9FVZ8</accession>
<keyword evidence="3" id="KW-1185">Reference proteome</keyword>